<dbReference type="PROSITE" id="PS51774">
    <property type="entry name" value="NAB"/>
    <property type="match status" value="1"/>
</dbReference>
<organism evidence="6">
    <name type="scientific">Davidia involucrata</name>
    <name type="common">Dove tree</name>
    <dbReference type="NCBI Taxonomy" id="16924"/>
    <lineage>
        <taxon>Eukaryota</taxon>
        <taxon>Viridiplantae</taxon>
        <taxon>Streptophyta</taxon>
        <taxon>Embryophyta</taxon>
        <taxon>Tracheophyta</taxon>
        <taxon>Spermatophyta</taxon>
        <taxon>Magnoliopsida</taxon>
        <taxon>eudicotyledons</taxon>
        <taxon>Gunneridae</taxon>
        <taxon>Pentapetalae</taxon>
        <taxon>asterids</taxon>
        <taxon>Cornales</taxon>
        <taxon>Nyssaceae</taxon>
        <taxon>Davidia</taxon>
    </lineage>
</organism>
<dbReference type="GO" id="GO:0005774">
    <property type="term" value="C:vacuolar membrane"/>
    <property type="evidence" value="ECO:0007669"/>
    <property type="project" value="TreeGrafter"/>
</dbReference>
<feature type="coiled-coil region" evidence="3">
    <location>
        <begin position="357"/>
        <end position="391"/>
    </location>
</feature>
<reference evidence="6" key="1">
    <citation type="submission" date="2019-08" db="EMBL/GenBank/DDBJ databases">
        <title>Reference gene set and small RNA set construction with multiple tissues from Davidia involucrata Baill.</title>
        <authorList>
            <person name="Yang H."/>
            <person name="Zhou C."/>
            <person name="Li G."/>
            <person name="Wang J."/>
            <person name="Gao P."/>
            <person name="Wang M."/>
            <person name="Wang R."/>
            <person name="Zhao Y."/>
        </authorList>
    </citation>
    <scope>NUCLEOTIDE SEQUENCE</scope>
    <source>
        <tissue evidence="6">Mixed with DoveR01_LX</tissue>
    </source>
</reference>
<sequence length="632" mass="72177">MKSVESKKSHSWWWDSHISPKNSKWLAENLEEVDQSVKQMLKLIEEDGDSFAKKAEMYYEKRPELIAHVEEFYRMYQSLAERYDNLTGELRKNISSVLQMQGSGICDSSDQASPLLTPDQKLCLHKSGQEAVGFDLFSSSGGGSSDLSLKEGSESSSSSPPSSDSDSESFNSSINKHSGPPVNCDDKGLHQVFVELEMELPGMEEKVQVTKEENIDGTLKVRENGGYETLLRRITKYEEELRVSNKKLQLSEEEIARLKVELKKNESVIVLMGNLQAQLESAQSDVKLREADLEIEKRRVLELQKQVAVLETQVSDSSGKIGTLVKELEINREKLRVSEEDIAKLKNGLSNEIFEGSHQLQSQLELAQKDIAVLEDKLDLERRHVLELQERIVRFVADISDRDQEIKDLNVALSDTKENFYLEKAKFQSDISSLSEQQSILEARVEEWELQNKSLENEIRQHEAEKMEMKCLHESREIGLQGDIELLKAELTQRGEFVEVLNKNLDTLKLKYDALMAEKDGANAKVQTLVVDMNSRDNQLKQLEVHLQQIHMEHVELIAGSESARKLVDELRLKVAELEKEVDRQRVVISDRAEEKREAIRQLCFSLEHYRSGYQALRQAFIGHKRHAVLAS</sequence>
<evidence type="ECO:0000256" key="2">
    <source>
        <dbReference type="ARBA" id="ARBA00038006"/>
    </source>
</evidence>
<proteinExistence type="inferred from homology"/>
<feature type="region of interest" description="Disordered" evidence="4">
    <location>
        <begin position="143"/>
        <end position="185"/>
    </location>
</feature>
<feature type="coiled-coil region" evidence="3">
    <location>
        <begin position="431"/>
        <end position="472"/>
    </location>
</feature>
<accession>A0A5B7BUH8</accession>
<evidence type="ECO:0000256" key="1">
    <source>
        <dbReference type="ARBA" id="ARBA00023054"/>
    </source>
</evidence>
<feature type="coiled-coil region" evidence="3">
    <location>
        <begin position="227"/>
        <end position="268"/>
    </location>
</feature>
<keyword evidence="1 3" id="KW-0175">Coiled coil</keyword>
<protein>
    <submittedName>
        <fullName evidence="6">Putative Kinase interacting family protein isoform 1</fullName>
    </submittedName>
</protein>
<dbReference type="InterPro" id="IPR051861">
    <property type="entry name" value="NET_actin-binding_domain"/>
</dbReference>
<dbReference type="GO" id="GO:0016301">
    <property type="term" value="F:kinase activity"/>
    <property type="evidence" value="ECO:0007669"/>
    <property type="project" value="UniProtKB-KW"/>
</dbReference>
<feature type="coiled-coil region" evidence="3">
    <location>
        <begin position="561"/>
        <end position="588"/>
    </location>
</feature>
<gene>
    <name evidence="6" type="ORF">Din_041157</name>
</gene>
<dbReference type="PANTHER" id="PTHR32258">
    <property type="entry name" value="PROTEIN NETWORKED 4A"/>
    <property type="match status" value="1"/>
</dbReference>
<feature type="domain" description="NAB" evidence="5">
    <location>
        <begin position="10"/>
        <end position="90"/>
    </location>
</feature>
<dbReference type="AlphaFoldDB" id="A0A5B7BUH8"/>
<evidence type="ECO:0000259" key="5">
    <source>
        <dbReference type="PROSITE" id="PS51774"/>
    </source>
</evidence>
<dbReference type="PANTHER" id="PTHR32258:SF14">
    <property type="entry name" value="GB|AAF19561.1"/>
    <property type="match status" value="1"/>
</dbReference>
<keyword evidence="6" id="KW-0808">Transferase</keyword>
<evidence type="ECO:0000313" key="6">
    <source>
        <dbReference type="EMBL" id="MPA71716.1"/>
    </source>
</evidence>
<dbReference type="Pfam" id="PF07765">
    <property type="entry name" value="KIP1"/>
    <property type="match status" value="1"/>
</dbReference>
<dbReference type="GO" id="GO:0003779">
    <property type="term" value="F:actin binding"/>
    <property type="evidence" value="ECO:0007669"/>
    <property type="project" value="InterPro"/>
</dbReference>
<keyword evidence="6" id="KW-0418">Kinase</keyword>
<feature type="coiled-coil region" evidence="3">
    <location>
        <begin position="498"/>
        <end position="525"/>
    </location>
</feature>
<dbReference type="InterPro" id="IPR011684">
    <property type="entry name" value="NAB"/>
</dbReference>
<dbReference type="EMBL" id="GHES01041157">
    <property type="protein sequence ID" value="MPA71716.1"/>
    <property type="molecule type" value="Transcribed_RNA"/>
</dbReference>
<name>A0A5B7BUH8_DAVIN</name>
<feature type="compositionally biased region" description="Low complexity" evidence="4">
    <location>
        <begin position="154"/>
        <end position="173"/>
    </location>
</feature>
<evidence type="ECO:0000256" key="4">
    <source>
        <dbReference type="SAM" id="MobiDB-lite"/>
    </source>
</evidence>
<comment type="similarity">
    <text evidence="2">Belongs to the NET family.</text>
</comment>
<evidence type="ECO:0000256" key="3">
    <source>
        <dbReference type="SAM" id="Coils"/>
    </source>
</evidence>